<dbReference type="EMBL" id="QFPO01000004">
    <property type="protein sequence ID" value="PZQ17317.1"/>
    <property type="molecule type" value="Genomic_DNA"/>
</dbReference>
<organism evidence="10 11">
    <name type="scientific">Rhodanobacter denitrificans</name>
    <dbReference type="NCBI Taxonomy" id="666685"/>
    <lineage>
        <taxon>Bacteria</taxon>
        <taxon>Pseudomonadati</taxon>
        <taxon>Pseudomonadota</taxon>
        <taxon>Gammaproteobacteria</taxon>
        <taxon>Lysobacterales</taxon>
        <taxon>Rhodanobacteraceae</taxon>
        <taxon>Rhodanobacter</taxon>
    </lineage>
</organism>
<evidence type="ECO:0000256" key="6">
    <source>
        <dbReference type="SAM" id="MobiDB-lite"/>
    </source>
</evidence>
<feature type="domain" description="Peptidase S8/S53" evidence="8">
    <location>
        <begin position="180"/>
        <end position="455"/>
    </location>
</feature>
<dbReference type="InterPro" id="IPR000209">
    <property type="entry name" value="Peptidase_S8/S53_dom"/>
</dbReference>
<evidence type="ECO:0000259" key="9">
    <source>
        <dbReference type="Pfam" id="PF01345"/>
    </source>
</evidence>
<dbReference type="GO" id="GO:0030246">
    <property type="term" value="F:carbohydrate binding"/>
    <property type="evidence" value="ECO:0007669"/>
    <property type="project" value="InterPro"/>
</dbReference>
<evidence type="ECO:0008006" key="12">
    <source>
        <dbReference type="Google" id="ProtNLM"/>
    </source>
</evidence>
<evidence type="ECO:0000256" key="5">
    <source>
        <dbReference type="PROSITE-ProRule" id="PRU01240"/>
    </source>
</evidence>
<feature type="chain" id="PRO_5015878094" description="Peptidase S8/S53 domain-containing protein" evidence="7">
    <location>
        <begin position="35"/>
        <end position="2094"/>
    </location>
</feature>
<protein>
    <recommendedName>
        <fullName evidence="12">Peptidase S8/S53 domain-containing protein</fullName>
    </recommendedName>
</protein>
<dbReference type="Gene3D" id="3.40.50.200">
    <property type="entry name" value="Peptidase S8/S53 domain"/>
    <property type="match status" value="1"/>
</dbReference>
<evidence type="ECO:0000259" key="8">
    <source>
        <dbReference type="Pfam" id="PF00082"/>
    </source>
</evidence>
<dbReference type="Pfam" id="PF13620">
    <property type="entry name" value="CarboxypepD_reg"/>
    <property type="match status" value="1"/>
</dbReference>
<dbReference type="Gene3D" id="2.60.40.1120">
    <property type="entry name" value="Carboxypeptidase-like, regulatory domain"/>
    <property type="match status" value="3"/>
</dbReference>
<dbReference type="PANTHER" id="PTHR43399:SF4">
    <property type="entry name" value="CELL WALL-ASSOCIATED PROTEASE"/>
    <property type="match status" value="1"/>
</dbReference>
<evidence type="ECO:0000313" key="10">
    <source>
        <dbReference type="EMBL" id="PZQ17317.1"/>
    </source>
</evidence>
<evidence type="ECO:0000256" key="4">
    <source>
        <dbReference type="ARBA" id="ARBA00022825"/>
    </source>
</evidence>
<dbReference type="Pfam" id="PF00082">
    <property type="entry name" value="Peptidase_S8"/>
    <property type="match status" value="1"/>
</dbReference>
<dbReference type="InterPro" id="IPR023828">
    <property type="entry name" value="Peptidase_S8_Ser-AS"/>
</dbReference>
<evidence type="ECO:0000256" key="2">
    <source>
        <dbReference type="ARBA" id="ARBA00022670"/>
    </source>
</evidence>
<dbReference type="SMART" id="SM00612">
    <property type="entry name" value="Kelch"/>
    <property type="match status" value="4"/>
</dbReference>
<keyword evidence="7" id="KW-0732">Signal</keyword>
<dbReference type="Pfam" id="PF01345">
    <property type="entry name" value="DUF11"/>
    <property type="match status" value="1"/>
</dbReference>
<dbReference type="PROSITE" id="PS51892">
    <property type="entry name" value="SUBTILASE"/>
    <property type="match status" value="1"/>
</dbReference>
<keyword evidence="3 5" id="KW-0378">Hydrolase</keyword>
<dbReference type="Pfam" id="PF01344">
    <property type="entry name" value="Kelch_1"/>
    <property type="match status" value="1"/>
</dbReference>
<evidence type="ECO:0000313" key="11">
    <source>
        <dbReference type="Proteomes" id="UP000249046"/>
    </source>
</evidence>
<feature type="region of interest" description="Disordered" evidence="6">
    <location>
        <begin position="632"/>
        <end position="656"/>
    </location>
</feature>
<evidence type="ECO:0000256" key="1">
    <source>
        <dbReference type="ARBA" id="ARBA00011073"/>
    </source>
</evidence>
<feature type="active site" description="Charge relay system" evidence="5">
    <location>
        <position position="414"/>
    </location>
</feature>
<dbReference type="InterPro" id="IPR008969">
    <property type="entry name" value="CarboxyPept-like_regulatory"/>
</dbReference>
<dbReference type="PRINTS" id="PR00723">
    <property type="entry name" value="SUBTILISIN"/>
</dbReference>
<dbReference type="GO" id="GO:0006508">
    <property type="term" value="P:proteolysis"/>
    <property type="evidence" value="ECO:0007669"/>
    <property type="project" value="UniProtKB-KW"/>
</dbReference>
<proteinExistence type="inferred from homology"/>
<feature type="active site" description="Charge relay system" evidence="5">
    <location>
        <position position="234"/>
    </location>
</feature>
<dbReference type="GO" id="GO:0004252">
    <property type="term" value="F:serine-type endopeptidase activity"/>
    <property type="evidence" value="ECO:0007669"/>
    <property type="project" value="UniProtKB-UniRule"/>
</dbReference>
<comment type="caution">
    <text evidence="10">The sequence shown here is derived from an EMBL/GenBank/DDBJ whole genome shotgun (WGS) entry which is preliminary data.</text>
</comment>
<dbReference type="InterPro" id="IPR006652">
    <property type="entry name" value="Kelch_1"/>
</dbReference>
<dbReference type="SUPFAM" id="SSF101898">
    <property type="entry name" value="NHL repeat"/>
    <property type="match status" value="1"/>
</dbReference>
<comment type="similarity">
    <text evidence="1 5">Belongs to the peptidase S8 family.</text>
</comment>
<dbReference type="InterPro" id="IPR015943">
    <property type="entry name" value="WD40/YVTN_repeat-like_dom_sf"/>
</dbReference>
<dbReference type="Gene3D" id="2.120.10.80">
    <property type="entry name" value="Kelch-type beta propeller"/>
    <property type="match status" value="2"/>
</dbReference>
<dbReference type="InterPro" id="IPR015915">
    <property type="entry name" value="Kelch-typ_b-propeller"/>
</dbReference>
<reference evidence="10 11" key="1">
    <citation type="submission" date="2017-08" db="EMBL/GenBank/DDBJ databases">
        <title>Infants hospitalized years apart are colonized by the same room-sourced microbial strains.</title>
        <authorList>
            <person name="Brooks B."/>
            <person name="Olm M.R."/>
            <person name="Firek B.A."/>
            <person name="Baker R."/>
            <person name="Thomas B.C."/>
            <person name="Morowitz M.J."/>
            <person name="Banfield J.F."/>
        </authorList>
    </citation>
    <scope>NUCLEOTIDE SEQUENCE [LARGE SCALE GENOMIC DNA]</scope>
    <source>
        <strain evidence="10">S2_005_003_R2_42</strain>
    </source>
</reference>
<feature type="domain" description="DUF11" evidence="9">
    <location>
        <begin position="1945"/>
        <end position="2072"/>
    </location>
</feature>
<dbReference type="PROSITE" id="PS00138">
    <property type="entry name" value="SUBTILASE_SER"/>
    <property type="match status" value="1"/>
</dbReference>
<name>A0A2W5MBV5_9GAMM</name>
<feature type="signal peptide" evidence="7">
    <location>
        <begin position="1"/>
        <end position="34"/>
    </location>
</feature>
<dbReference type="InterPro" id="IPR015500">
    <property type="entry name" value="Peptidase_S8_subtilisin-rel"/>
</dbReference>
<evidence type="ECO:0000256" key="7">
    <source>
        <dbReference type="SAM" id="SignalP"/>
    </source>
</evidence>
<dbReference type="InterPro" id="IPR001434">
    <property type="entry name" value="OmcB-like_DUF11"/>
</dbReference>
<sequence>MNHLQYKAPAWRRCTGRAARWLTLLAIAAGSAGAASIDPALAERFDRDGSADFFVVLAEPADLASAARQTGKAAKGRAVLDALQRHADASQQALRAQLSAAGVGYRPFHIANAIYIARGDRALAERLAAGAGVAALLPNVTMQLDAPPVDATDAAETPRGVASSLAFVHADQAWALGVEGDGIVIGGIDTGLDWQHPAIRRQYRGWNGVSADHAYHWWDATGAYPAAPGDGHGHGTHTTGTLVGDDGRGDRIGVAPQARTIHCKGMSDAGTGSDLTFLTCFEFMLAPWNLAGTDPRPDLAPDILNNSWGYPGGNQPLFRQAVSALRAAGILVEVSAGNDGPNCGTLGSPGDYPDVLTTGSVGLGAGLPGLLTRGSSRGPSALAAGAYRPGVMAPGEAIRSAIPGGSYARMSGTSMAGPHVSAAAGLMWQAQPALRGDVARTEQLIYATAVPLTGQTGSGCGGDYTTGPNHDWGHGTLDAAAAVQAAIAIGGPTGMLQGTVRDAASGAPLAQASIALGPFVVRTDDAGAYRLTPNAGVYAATATRPGYAAHTVANATVAADATTTLDFALDGASLTASPSAVDATVAPGTIATYPLTLTNTGPAAAEFAIRIDGHGAPRAAGVSIPRYTGTLAPSADAPSTAAPPPGTRPAGGVSEARFDWPPTGARAIGLNVYPQQRLVEIPDIDRPGQWNVVADLTGTPYAGDFRGRDFSRLYTLDYSDNALRTIDVATGARTTIGVATPLGNWTGLSSTPDGRLYAVSTGTGANGFESTLYTIDPLTAAATRIGSTRTASVIIDIAFAPDGTLYALDIASDALYTLDTATAEATWVGALGVDANFAQGIAFHHDSGVLYWAAYVGGGGQLRVIDTTTGASAPIGAFPDDVLVGVLAFENDGPGPWISAHPPTGQVPAGGSTTVELRFDARLVDPPGPYTATLNLGGAFAEGPAPLPLTMRIGCEDCGHVGGQITDARQGVAVTASVRLDDGRTVFETTGNAFAVDLPAGSYTATVAAPGYFTQTRTIAIAGGGSVVADFALLREEALLAYDPAQIVQTLDLGQQGEAIVDVRNVGTVPLHVRARVGALEGPRRVPRTQPVETAAFGAPAAPGPASLRGAGTPAAGAGGWLAAAALPAGLARYGHAQCPGDPDRYYVVGGLQNGEYSRAVRRYDAATDAWTTLAPLPPQVGGGEGIAVTCHDGYLYAAGGDGSNRFLIYDIAADTWSAGPALPRGLWGAAIGAYDGRVHVAGGAPGFAFGDVSRDVDVFDIESGTWRSGTPMPVGTAAAGYAQVGRHLYVVGGWGVGSPAANVDRTQRYDLATGAWESGPAFASARADFALAATATRLYAIGGDSSGGDLYEPSGRVESLDHLAWPATEWRDLGTPLTPLTAFGGGYCTQAMTGGEVWAVGGVDAGLSFLSANRYRPAEACFAETPWLRVDDREHVLGAGESMPLTLSFDARHLQRPGTYTAELRFSGNAAEPVAPLPVTLLAACPHCGRLSGTIRDAESGGPVVASLRATPAGGSATATTGSDYDLDLPAGAYALEVTAPGYVDASAAVTLAAGAEVVTDFALLRRSSTASYMPAAIEVSLPAGAVDERTVTVTNTGTEPLTLALSVGGHAGPLATAATSPAAGRGEWQYRDAHGLPAPDGTMMFPGAYRWMPQSSPDGAPRVLIYADDIVHRAPDTYLDRALRLLGWGYTAHYDGDFPGFVAALTGQPWDLVLVGHETMPLSPNVAIALDAYVRGGGRLVIHSNGIDAAPLWATLGVAGFTTIYDPPAAVHWWEPTHGVFNRPQSVPALLAPAGGIYAINGYRFTAAADVAAIAGYTPSGAAVGEAALLIGNDGRSVLKGFNDGSHSADLDGDGVPDAVELWVNLVAGSASGYGAGWASVAPAQLTVPAGASAPFTVRIDTAELAEPGRYTASVRLAGPLSLPALPLTLDLRCAGCSGGSADLGIGGLALPSRADIGGTAHLIATVGNFGPDAAEAVAVTFALPPQLDFVAGRWIDGVPRGAGDWSCTSNDATVRCTLSGATLPLHAFAAMLEVEVRVRGDARPGPVETQLQVTSAQDDPNPVNDHATLRLMLDYAAGERLFADGFETPSR</sequence>
<dbReference type="Gene3D" id="2.130.10.10">
    <property type="entry name" value="YVTN repeat-like/Quinoprotein amine dehydrogenase"/>
    <property type="match status" value="1"/>
</dbReference>
<dbReference type="Proteomes" id="UP000249046">
    <property type="component" value="Unassembled WGS sequence"/>
</dbReference>
<feature type="active site" description="Charge relay system" evidence="5">
    <location>
        <position position="189"/>
    </location>
</feature>
<evidence type="ECO:0000256" key="3">
    <source>
        <dbReference type="ARBA" id="ARBA00022801"/>
    </source>
</evidence>
<dbReference type="SUPFAM" id="SSF49464">
    <property type="entry name" value="Carboxypeptidase regulatory domain-like"/>
    <property type="match status" value="1"/>
</dbReference>
<dbReference type="SUPFAM" id="SSF117281">
    <property type="entry name" value="Kelch motif"/>
    <property type="match status" value="1"/>
</dbReference>
<dbReference type="SUPFAM" id="SSF49452">
    <property type="entry name" value="Starch-binding domain-like"/>
    <property type="match status" value="2"/>
</dbReference>
<dbReference type="InterPro" id="IPR013784">
    <property type="entry name" value="Carb-bd-like_fold"/>
</dbReference>
<keyword evidence="4 5" id="KW-0720">Serine protease</keyword>
<dbReference type="InterPro" id="IPR051048">
    <property type="entry name" value="Peptidase_S8/S53_subtilisin"/>
</dbReference>
<accession>A0A2W5MBV5</accession>
<dbReference type="InterPro" id="IPR036852">
    <property type="entry name" value="Peptidase_S8/S53_dom_sf"/>
</dbReference>
<dbReference type="PANTHER" id="PTHR43399">
    <property type="entry name" value="SUBTILISIN-RELATED"/>
    <property type="match status" value="1"/>
</dbReference>
<keyword evidence="2 5" id="KW-0645">Protease</keyword>
<dbReference type="SUPFAM" id="SSF52743">
    <property type="entry name" value="Subtilisin-like"/>
    <property type="match status" value="1"/>
</dbReference>
<gene>
    <name evidence="10" type="ORF">DI564_05760</name>
</gene>